<evidence type="ECO:0000313" key="11">
    <source>
        <dbReference type="Proteomes" id="UP000241890"/>
    </source>
</evidence>
<dbReference type="PROSITE" id="PS50294">
    <property type="entry name" value="WD_REPEATS_REGION"/>
    <property type="match status" value="1"/>
</dbReference>
<dbReference type="GO" id="GO:0006281">
    <property type="term" value="P:DNA repair"/>
    <property type="evidence" value="ECO:0007669"/>
    <property type="project" value="TreeGrafter"/>
</dbReference>
<feature type="compositionally biased region" description="Low complexity" evidence="6">
    <location>
        <begin position="1323"/>
        <end position="1339"/>
    </location>
</feature>
<dbReference type="Proteomes" id="UP000241890">
    <property type="component" value="Unassembled WGS sequence"/>
</dbReference>
<keyword evidence="11" id="KW-1185">Reference proteome</keyword>
<evidence type="ECO:0000256" key="5">
    <source>
        <dbReference type="PROSITE-ProRule" id="PRU00221"/>
    </source>
</evidence>
<name>A0A2R5GM91_9STRA</name>
<dbReference type="Pfam" id="PF20946">
    <property type="entry name" value="Ctf4_C"/>
    <property type="match status" value="1"/>
</dbReference>
<dbReference type="InParanoid" id="A0A2R5GM91"/>
<dbReference type="Pfam" id="PF12341">
    <property type="entry name" value="Mcl1_mid"/>
    <property type="match status" value="2"/>
</dbReference>
<feature type="compositionally biased region" description="Basic residues" evidence="6">
    <location>
        <begin position="1409"/>
        <end position="1422"/>
    </location>
</feature>
<feature type="compositionally biased region" description="Polar residues" evidence="6">
    <location>
        <begin position="193"/>
        <end position="211"/>
    </location>
</feature>
<evidence type="ECO:0000256" key="2">
    <source>
        <dbReference type="ARBA" id="ARBA00022574"/>
    </source>
</evidence>
<feature type="compositionally biased region" description="Acidic residues" evidence="6">
    <location>
        <begin position="149"/>
        <end position="158"/>
    </location>
</feature>
<evidence type="ECO:0000256" key="4">
    <source>
        <dbReference type="ARBA" id="ARBA00023242"/>
    </source>
</evidence>
<feature type="domain" description="WDHD1/CFT4 helical bundle" evidence="8">
    <location>
        <begin position="1115"/>
        <end position="1219"/>
    </location>
</feature>
<dbReference type="GO" id="GO:0006261">
    <property type="term" value="P:DNA-templated DNA replication"/>
    <property type="evidence" value="ECO:0007669"/>
    <property type="project" value="TreeGrafter"/>
</dbReference>
<feature type="compositionally biased region" description="Acidic residues" evidence="6">
    <location>
        <begin position="96"/>
        <end position="106"/>
    </location>
</feature>
<dbReference type="PROSITE" id="PS50082">
    <property type="entry name" value="WD_REPEATS_2"/>
    <property type="match status" value="1"/>
</dbReference>
<accession>A0A2R5GM91</accession>
<dbReference type="InterPro" id="IPR001680">
    <property type="entry name" value="WD40_rpt"/>
</dbReference>
<dbReference type="EMBL" id="BEYU01000111">
    <property type="protein sequence ID" value="GBG32000.1"/>
    <property type="molecule type" value="Genomic_DNA"/>
</dbReference>
<feature type="region of interest" description="Disordered" evidence="6">
    <location>
        <begin position="1"/>
        <end position="216"/>
    </location>
</feature>
<feature type="compositionally biased region" description="Polar residues" evidence="6">
    <location>
        <begin position="589"/>
        <end position="600"/>
    </location>
</feature>
<evidence type="ECO:0000256" key="3">
    <source>
        <dbReference type="ARBA" id="ARBA00022737"/>
    </source>
</evidence>
<feature type="compositionally biased region" description="Basic and acidic residues" evidence="6">
    <location>
        <begin position="1302"/>
        <end position="1314"/>
    </location>
</feature>
<reference evidence="10 11" key="1">
    <citation type="submission" date="2017-12" db="EMBL/GenBank/DDBJ databases">
        <title>Sequencing, de novo assembly and annotation of complete genome of a new Thraustochytrid species, strain FCC1311.</title>
        <authorList>
            <person name="Sedici K."/>
            <person name="Godart F."/>
            <person name="Aiese Cigliano R."/>
            <person name="Sanseverino W."/>
            <person name="Barakat M."/>
            <person name="Ortet P."/>
            <person name="Marechal E."/>
            <person name="Cagnac O."/>
            <person name="Amato A."/>
        </authorList>
    </citation>
    <scope>NUCLEOTIDE SEQUENCE [LARGE SCALE GENOMIC DNA]</scope>
</reference>
<feature type="compositionally biased region" description="Polar residues" evidence="6">
    <location>
        <begin position="792"/>
        <end position="808"/>
    </location>
</feature>
<proteinExistence type="predicted"/>
<gene>
    <name evidence="10" type="ORF">FCC1311_082252</name>
</gene>
<feature type="compositionally biased region" description="Polar residues" evidence="6">
    <location>
        <begin position="83"/>
        <end position="95"/>
    </location>
</feature>
<dbReference type="PANTHER" id="PTHR19932:SF10">
    <property type="entry name" value="WD REPEAT AND HMG-BOX DNA-BINDING PROTEIN 1"/>
    <property type="match status" value="1"/>
</dbReference>
<comment type="caution">
    <text evidence="10">The sequence shown here is derived from an EMBL/GenBank/DDBJ whole genome shotgun (WGS) entry which is preliminary data.</text>
</comment>
<comment type="subcellular location">
    <subcellularLocation>
        <location evidence="1">Nucleus</location>
    </subcellularLocation>
</comment>
<feature type="compositionally biased region" description="Acidic residues" evidence="6">
    <location>
        <begin position="1230"/>
        <end position="1254"/>
    </location>
</feature>
<feature type="compositionally biased region" description="Acidic residues" evidence="6">
    <location>
        <begin position="653"/>
        <end position="665"/>
    </location>
</feature>
<dbReference type="GO" id="GO:0043596">
    <property type="term" value="C:nuclear replication fork"/>
    <property type="evidence" value="ECO:0007669"/>
    <property type="project" value="TreeGrafter"/>
</dbReference>
<evidence type="ECO:0000259" key="8">
    <source>
        <dbReference type="Pfam" id="PF20946"/>
    </source>
</evidence>
<feature type="compositionally biased region" description="Polar residues" evidence="6">
    <location>
        <begin position="1371"/>
        <end position="1382"/>
    </location>
</feature>
<feature type="compositionally biased region" description="Acidic residues" evidence="6">
    <location>
        <begin position="813"/>
        <end position="826"/>
    </location>
</feature>
<dbReference type="InterPro" id="IPR036322">
    <property type="entry name" value="WD40_repeat_dom_sf"/>
</dbReference>
<feature type="compositionally biased region" description="Low complexity" evidence="6">
    <location>
        <begin position="578"/>
        <end position="588"/>
    </location>
</feature>
<evidence type="ECO:0000256" key="1">
    <source>
        <dbReference type="ARBA" id="ARBA00004123"/>
    </source>
</evidence>
<dbReference type="GO" id="GO:0003682">
    <property type="term" value="F:chromatin binding"/>
    <property type="evidence" value="ECO:0007669"/>
    <property type="project" value="TreeGrafter"/>
</dbReference>
<feature type="domain" description="WDHD1 first WD40" evidence="9">
    <location>
        <begin position="259"/>
        <end position="515"/>
    </location>
</feature>
<feature type="region of interest" description="Disordered" evidence="6">
    <location>
        <begin position="1227"/>
        <end position="1422"/>
    </location>
</feature>
<evidence type="ECO:0000259" key="7">
    <source>
        <dbReference type="Pfam" id="PF12341"/>
    </source>
</evidence>
<feature type="domain" description="WDHD1/CFT4 second beta-propeller" evidence="7">
    <location>
        <begin position="707"/>
        <end position="794"/>
    </location>
</feature>
<dbReference type="InterPro" id="IPR022100">
    <property type="entry name" value="WDHD1/CFT4_beta-prop_2nd"/>
</dbReference>
<protein>
    <submittedName>
        <fullName evidence="10">WD repeat-containing protein 1</fullName>
    </submittedName>
</protein>
<keyword evidence="3" id="KW-0677">Repeat</keyword>
<organism evidence="10 11">
    <name type="scientific">Hondaea fermentalgiana</name>
    <dbReference type="NCBI Taxonomy" id="2315210"/>
    <lineage>
        <taxon>Eukaryota</taxon>
        <taxon>Sar</taxon>
        <taxon>Stramenopiles</taxon>
        <taxon>Bigyra</taxon>
        <taxon>Labyrinthulomycetes</taxon>
        <taxon>Thraustochytrida</taxon>
        <taxon>Thraustochytriidae</taxon>
        <taxon>Hondaea</taxon>
    </lineage>
</organism>
<keyword evidence="4" id="KW-0539">Nucleus</keyword>
<dbReference type="Pfam" id="PF24817">
    <property type="entry name" value="WD40_WDHD1_1st"/>
    <property type="match status" value="1"/>
</dbReference>
<dbReference type="OrthoDB" id="427368at2759"/>
<feature type="repeat" description="WD" evidence="5">
    <location>
        <begin position="377"/>
        <end position="418"/>
    </location>
</feature>
<evidence type="ECO:0000259" key="9">
    <source>
        <dbReference type="Pfam" id="PF24817"/>
    </source>
</evidence>
<dbReference type="InterPro" id="IPR048591">
    <property type="entry name" value="WDHD1/CFT4_hel"/>
</dbReference>
<feature type="region of interest" description="Disordered" evidence="6">
    <location>
        <begin position="784"/>
        <end position="830"/>
    </location>
</feature>
<feature type="compositionally biased region" description="Basic residues" evidence="6">
    <location>
        <begin position="1266"/>
        <end position="1279"/>
    </location>
</feature>
<sequence length="1422" mass="152433">MGEHDDDELSVGSAATLDPDVQAASQTNVKEATDLAPTEVQDAAIPESQDAVEASQDASAIPDTLLEETQNSMHAMDLEDTSMEATQQVLASQSQGDDEIDDEDEVLVTVAKTKSDADKKKQQQSSYDENEDEANDHNESISYNVVHGDDDDDDDDAEMLAMQQELDADDALEMSQSQDDNEESDQIGRKTNKTQPETTVQSPNNKSNSANNDEDADIMETLDVGEEMESTREAKGGAIFGEPSDKQPAHVSRVVLPPGRAGLAVSADASHAFAAGSLGVRLLDVNKREVEKDLVEIEDALCVDVHPAGDLVACGAKNGQVRLVRSPSGELKELLHRAPGPVRDVSFSPSGEHLAVALDENVIRVIELAKPAAFKELKGHSAAVKALSWAPQGDLLASAATNGQVIIWSVRDSKALKKLARGTVLADTVEDPDKTEPVQLAWETSGKVLALTAAEGIILLSRDTWSQKIMAPCGGSGSAKKETVPTALAWSPNGVYLLFANARGEIRLLDTRKNADAGTRLDKFDLSSIANQYASPVQRIVWPSRRRGALALSMDGNVHWFASLIPEGLDDALNTPTSSSSSSSSSSSKESGTQIESENASAGDKEQTADNAEGGVSKKQGSSQEDGEENIDGNNEAGDVDSVDGDDHHMGDELDMNDDLDDQDEGTGLYGGPTSAGGLVSSQQLDARIKRAIEDAQPAQFQRQGVLMPGATPDSEERRFLAWNSVGSVTLRTEETHNSVEIDFANTVDHRRVRFSDHYGFTMAALGESGALFATPGELGEANSGALARPYGSSSNDPSKGPASATSRKNGDDTDWDPGLPEDDMQEELRARQSEHGLLQTYMDLAEQADAAGVAPEKLLGGATSKNSTLADRMEARYGTCSTLFYKSFDSRSNNADWTARLPVSEKARAVAAGASFAAVATNRRTLRIFRPSGLQEAPLVLPGPILSMSGAGVFLFVVYHTGAPSADGTQHMGFQLIDVGVEGAAGGGITSIAASGRLPMPHGEPKPLKWVGLCDKSMGFMPACMDSKGTLMVLSKAVAWNWVPVLDENTLRRSKHDVLWPVSIQLGKLNGILLKGKGAHAGFPEIYPRPVLTSFDLSVPLAGLNLSTGSLKYKLEEETVRSHLVLEQLKWVAKAIPDTTADVDALRLGDQKLLEAEAQLDAGVLKHMILAVKLNRSARAFGLVKRLRLDRSLQIAHQQAQQAGADLNLLQRIERLIAIREQAARLAEDDGDDASSSDEDGEEDDDMSGDDADFGVVEPTETRQRQRRTPVNKMRKRLAAQAPASALRTLSIQEPSDSEDDLRSEASYEDDRRSKIKHRVNASSASVASSPGSSEATSDPPVLASEMSSPSTQMKKKRNPFALSKKASENTETSANGQSIMSAFKKAPVLTPKLNRQSTFTQEALSTKPKKPTSASKRRRL</sequence>
<dbReference type="GO" id="GO:0000278">
    <property type="term" value="P:mitotic cell cycle"/>
    <property type="evidence" value="ECO:0007669"/>
    <property type="project" value="TreeGrafter"/>
</dbReference>
<feature type="compositionally biased region" description="Polar residues" evidence="6">
    <location>
        <begin position="1395"/>
        <end position="1406"/>
    </location>
</feature>
<keyword evidence="2 5" id="KW-0853">WD repeat</keyword>
<evidence type="ECO:0000313" key="10">
    <source>
        <dbReference type="EMBL" id="GBG32000.1"/>
    </source>
</evidence>
<dbReference type="Gene3D" id="2.130.10.10">
    <property type="entry name" value="YVTN repeat-like/Quinoprotein amine dehydrogenase"/>
    <property type="match status" value="1"/>
</dbReference>
<dbReference type="InterPro" id="IPR015943">
    <property type="entry name" value="WD40/YVTN_repeat-like_dom_sf"/>
</dbReference>
<evidence type="ECO:0000256" key="6">
    <source>
        <dbReference type="SAM" id="MobiDB-lite"/>
    </source>
</evidence>
<feature type="domain" description="WDHD1/CFT4 second beta-propeller" evidence="7">
    <location>
        <begin position="871"/>
        <end position="1102"/>
    </location>
</feature>
<feature type="region of interest" description="Disordered" evidence="6">
    <location>
        <begin position="573"/>
        <end position="680"/>
    </location>
</feature>
<dbReference type="SUPFAM" id="SSF50978">
    <property type="entry name" value="WD40 repeat-like"/>
    <property type="match status" value="1"/>
</dbReference>
<dbReference type="PANTHER" id="PTHR19932">
    <property type="entry name" value="WD REPEAT AND HMG-BOX DNA BINDING PROTEIN"/>
    <property type="match status" value="1"/>
</dbReference>
<dbReference type="SMART" id="SM00320">
    <property type="entry name" value="WD40"/>
    <property type="match status" value="4"/>
</dbReference>
<dbReference type="InterPro" id="IPR057646">
    <property type="entry name" value="WD40_WDHD1_1st"/>
</dbReference>